<dbReference type="Pfam" id="PF23296">
    <property type="entry name" value="DUF7079"/>
    <property type="match status" value="1"/>
</dbReference>
<accession>A0A4R1FA73</accession>
<sequence length="145" mass="17066">MKTRAYFEPGSGLVLGEIYPCIIRITMTFDSATLTIRKPLWVALSDLFLDTELQQHDLAFIARRMHESGYSLEEINDILMFEVFPVCIANLHSVAGEWAGFDEKWVVNAILSAKRPNRFRRWMNRRSFWMIKNEWEAVLECYEKL</sequence>
<proteinExistence type="predicted"/>
<gene>
    <name evidence="2" type="ORF">EV695_0657</name>
</gene>
<evidence type="ECO:0000259" key="1">
    <source>
        <dbReference type="Pfam" id="PF23296"/>
    </source>
</evidence>
<dbReference type="Proteomes" id="UP000294887">
    <property type="component" value="Unassembled WGS sequence"/>
</dbReference>
<feature type="domain" description="DUF7079" evidence="1">
    <location>
        <begin position="37"/>
        <end position="140"/>
    </location>
</feature>
<reference evidence="2 3" key="1">
    <citation type="submission" date="2019-03" db="EMBL/GenBank/DDBJ databases">
        <title>Genomic Encyclopedia of Type Strains, Phase IV (KMG-IV): sequencing the most valuable type-strain genomes for metagenomic binning, comparative biology and taxonomic classification.</title>
        <authorList>
            <person name="Goeker M."/>
        </authorList>
    </citation>
    <scope>NUCLEOTIDE SEQUENCE [LARGE SCALE GENOMIC DNA]</scope>
    <source>
        <strain evidence="2 3">DSM 24830</strain>
    </source>
</reference>
<evidence type="ECO:0000313" key="2">
    <source>
        <dbReference type="EMBL" id="TCJ88798.1"/>
    </source>
</evidence>
<dbReference type="InterPro" id="IPR055507">
    <property type="entry name" value="DUF7079"/>
</dbReference>
<name>A0A4R1FA73_9GAMM</name>
<keyword evidence="3" id="KW-1185">Reference proteome</keyword>
<evidence type="ECO:0000313" key="3">
    <source>
        <dbReference type="Proteomes" id="UP000294887"/>
    </source>
</evidence>
<dbReference type="EMBL" id="SMFQ01000002">
    <property type="protein sequence ID" value="TCJ88798.1"/>
    <property type="molecule type" value="Genomic_DNA"/>
</dbReference>
<dbReference type="AlphaFoldDB" id="A0A4R1FA73"/>
<organism evidence="2 3">
    <name type="scientific">Cocleimonas flava</name>
    <dbReference type="NCBI Taxonomy" id="634765"/>
    <lineage>
        <taxon>Bacteria</taxon>
        <taxon>Pseudomonadati</taxon>
        <taxon>Pseudomonadota</taxon>
        <taxon>Gammaproteobacteria</taxon>
        <taxon>Thiotrichales</taxon>
        <taxon>Thiotrichaceae</taxon>
        <taxon>Cocleimonas</taxon>
    </lineage>
</organism>
<protein>
    <recommendedName>
        <fullName evidence="1">DUF7079 domain-containing protein</fullName>
    </recommendedName>
</protein>
<comment type="caution">
    <text evidence="2">The sequence shown here is derived from an EMBL/GenBank/DDBJ whole genome shotgun (WGS) entry which is preliminary data.</text>
</comment>